<comment type="function">
    <text evidence="6">Required for the formation of a threonylcarbamoyl group on adenosine at position 37 (t(6)A37) in tRNAs that read codons beginning with adenine. Is involved in the transfer of the threonylcarbamoyl moiety of threonylcarbamoyl-AMP (TC-AMP) to the N6 group of A37, together with TsaE and TsaB. TsaD likely plays a direct catalytic role in this reaction.</text>
</comment>
<proteinExistence type="inferred from homology"/>
<dbReference type="InterPro" id="IPR000905">
    <property type="entry name" value="Gcp-like_dom"/>
</dbReference>
<dbReference type="InterPro" id="IPR043129">
    <property type="entry name" value="ATPase_NBD"/>
</dbReference>
<keyword evidence="1 6" id="KW-0808">Transferase</keyword>
<dbReference type="STRING" id="1802555.A2755_02165"/>
<protein>
    <recommendedName>
        <fullName evidence="6">tRNA N6-adenosine threonylcarbamoyltransferase</fullName>
        <ecNumber evidence="6">2.3.1.234</ecNumber>
    </recommendedName>
    <alternativeName>
        <fullName evidence="6">N6-L-threonylcarbamoyladenine synthase</fullName>
        <shortName evidence="6">t(6)A synthase</shortName>
    </alternativeName>
    <alternativeName>
        <fullName evidence="6">t(6)A37 threonylcarbamoyladenosine biosynthesis protein TsaD</fullName>
    </alternativeName>
    <alternativeName>
        <fullName evidence="6">tRNA threonylcarbamoyladenosine biosynthesis protein TsaD</fullName>
    </alternativeName>
</protein>
<gene>
    <name evidence="6" type="primary">tsaD</name>
    <name evidence="8" type="ORF">A2755_02165</name>
</gene>
<dbReference type="EMBL" id="MGIP01000011">
    <property type="protein sequence ID" value="OGM91189.1"/>
    <property type="molecule type" value="Genomic_DNA"/>
</dbReference>
<dbReference type="Pfam" id="PF00814">
    <property type="entry name" value="TsaD"/>
    <property type="match status" value="1"/>
</dbReference>
<comment type="caution">
    <text evidence="6">Lacks conserved residue(s) required for the propagation of feature annotation.</text>
</comment>
<evidence type="ECO:0000256" key="1">
    <source>
        <dbReference type="ARBA" id="ARBA00022679"/>
    </source>
</evidence>
<evidence type="ECO:0000256" key="5">
    <source>
        <dbReference type="ARBA" id="ARBA00048117"/>
    </source>
</evidence>
<comment type="similarity">
    <text evidence="6">Belongs to the KAE1 / TsaD family.</text>
</comment>
<dbReference type="Gene3D" id="3.30.420.40">
    <property type="match status" value="2"/>
</dbReference>
<keyword evidence="3 6" id="KW-0479">Metal-binding</keyword>
<comment type="catalytic activity">
    <reaction evidence="5 6">
        <text>L-threonylcarbamoyladenylate + adenosine(37) in tRNA = N(6)-L-threonylcarbamoyladenosine(37) in tRNA + AMP + H(+)</text>
        <dbReference type="Rhea" id="RHEA:37059"/>
        <dbReference type="Rhea" id="RHEA-COMP:10162"/>
        <dbReference type="Rhea" id="RHEA-COMP:10163"/>
        <dbReference type="ChEBI" id="CHEBI:15378"/>
        <dbReference type="ChEBI" id="CHEBI:73682"/>
        <dbReference type="ChEBI" id="CHEBI:74411"/>
        <dbReference type="ChEBI" id="CHEBI:74418"/>
        <dbReference type="ChEBI" id="CHEBI:456215"/>
        <dbReference type="EC" id="2.3.1.234"/>
    </reaction>
</comment>
<organism evidence="8 9">
    <name type="scientific">Candidatus Wolfebacteria bacterium RIFCSPHIGHO2_01_FULL_48_22</name>
    <dbReference type="NCBI Taxonomy" id="1802555"/>
    <lineage>
        <taxon>Bacteria</taxon>
        <taxon>Candidatus Wolfeibacteriota</taxon>
    </lineage>
</organism>
<dbReference type="EC" id="2.3.1.234" evidence="6"/>
<dbReference type="GO" id="GO:0061711">
    <property type="term" value="F:tRNA N(6)-L-threonylcarbamoyladenine synthase activity"/>
    <property type="evidence" value="ECO:0007669"/>
    <property type="project" value="UniProtKB-EC"/>
</dbReference>
<feature type="binding site" evidence="6">
    <location>
        <position position="125"/>
    </location>
    <ligand>
        <name>Fe cation</name>
        <dbReference type="ChEBI" id="CHEBI:24875"/>
    </ligand>
</feature>
<feature type="binding site" evidence="6">
    <location>
        <position position="201"/>
    </location>
    <ligand>
        <name>substrate</name>
    </ligand>
</feature>
<keyword evidence="4 6" id="KW-0012">Acyltransferase</keyword>
<dbReference type="InterPro" id="IPR017861">
    <property type="entry name" value="KAE1/TsaD"/>
</dbReference>
<evidence type="ECO:0000256" key="3">
    <source>
        <dbReference type="ARBA" id="ARBA00022723"/>
    </source>
</evidence>
<dbReference type="GO" id="GO:0005737">
    <property type="term" value="C:cytoplasm"/>
    <property type="evidence" value="ECO:0007669"/>
    <property type="project" value="UniProtKB-SubCell"/>
</dbReference>
<evidence type="ECO:0000256" key="6">
    <source>
        <dbReference type="HAMAP-Rule" id="MF_01445"/>
    </source>
</evidence>
<dbReference type="GO" id="GO:0005506">
    <property type="term" value="F:iron ion binding"/>
    <property type="evidence" value="ECO:0007669"/>
    <property type="project" value="UniProtKB-UniRule"/>
</dbReference>
<name>A0A1F8DT78_9BACT</name>
<feature type="binding site" evidence="6">
    <location>
        <position position="205"/>
    </location>
    <ligand>
        <name>substrate</name>
    </ligand>
</feature>
<evidence type="ECO:0000256" key="4">
    <source>
        <dbReference type="ARBA" id="ARBA00023315"/>
    </source>
</evidence>
<dbReference type="SUPFAM" id="SSF53067">
    <property type="entry name" value="Actin-like ATPase domain"/>
    <property type="match status" value="2"/>
</dbReference>
<evidence type="ECO:0000313" key="9">
    <source>
        <dbReference type="Proteomes" id="UP000177029"/>
    </source>
</evidence>
<feature type="binding site" evidence="6">
    <location>
        <position position="121"/>
    </location>
    <ligand>
        <name>Fe cation</name>
        <dbReference type="ChEBI" id="CHEBI:24875"/>
    </ligand>
</feature>
<evidence type="ECO:0000256" key="2">
    <source>
        <dbReference type="ARBA" id="ARBA00022694"/>
    </source>
</evidence>
<accession>A0A1F8DT78</accession>
<dbReference type="GO" id="GO:0002949">
    <property type="term" value="P:tRNA threonylcarbamoyladenosine modification"/>
    <property type="evidence" value="ECO:0007669"/>
    <property type="project" value="UniProtKB-UniRule"/>
</dbReference>
<dbReference type="PANTHER" id="PTHR11735">
    <property type="entry name" value="TRNA N6-ADENOSINE THREONYLCARBAMOYLTRANSFERASE"/>
    <property type="match status" value="1"/>
</dbReference>
<evidence type="ECO:0000313" key="8">
    <source>
        <dbReference type="EMBL" id="OGM91189.1"/>
    </source>
</evidence>
<dbReference type="HAMAP" id="MF_01445">
    <property type="entry name" value="TsaD"/>
    <property type="match status" value="1"/>
</dbReference>
<comment type="subcellular location">
    <subcellularLocation>
        <location evidence="6">Cytoplasm</location>
    </subcellularLocation>
</comment>
<feature type="binding site" evidence="6">
    <location>
        <begin position="155"/>
        <end position="159"/>
    </location>
    <ligand>
        <name>substrate</name>
    </ligand>
</feature>
<sequence>MNILAIETSCDETAIALVEIKGQASAPRVKVLKSIVSSQVKIHAPFGGVVPTLAKREHIKNLPLIWKKFLKHPVVKSKKVDLLTVTVGPGLEPALWTGITFAQELHEQYFEKKIPLVGANHLHGHLYSFLLSREAEPSQAKVRPPRLLFPMVSLIVSGGHTILGVLKNLNTFKKLGETKDDAVGECFDKVARLLKLPYPGGPEIEKISRTGSAYAIPFPSPMLSQKNYDFSYSGLKTAVLYYLRDLQSQGRTFPVPGRRTIRFSDNVTPVGSELSLPTQGSTLTKADIAASFQEAAFRVLVKKTARAADEYKAKSVSIGGGVAASKALRRMLRKGLVEGHRSQYGKESKDVRTTRPTDQTSIHTYSHDLLVPPFRYCMDNAVMIAVAGFMAYEQKKKYPLKANGILNL</sequence>
<comment type="caution">
    <text evidence="8">The sequence shown here is derived from an EMBL/GenBank/DDBJ whole genome shotgun (WGS) entry which is preliminary data.</text>
</comment>
<dbReference type="InterPro" id="IPR022450">
    <property type="entry name" value="TsaD"/>
</dbReference>
<keyword evidence="2 6" id="KW-0819">tRNA processing</keyword>
<evidence type="ECO:0000259" key="7">
    <source>
        <dbReference type="Pfam" id="PF00814"/>
    </source>
</evidence>
<dbReference type="PANTHER" id="PTHR11735:SF6">
    <property type="entry name" value="TRNA N6-ADENOSINE THREONYLCARBAMOYLTRANSFERASE, MITOCHONDRIAL"/>
    <property type="match status" value="1"/>
</dbReference>
<dbReference type="NCBIfam" id="TIGR00329">
    <property type="entry name" value="gcp_kae1"/>
    <property type="match status" value="1"/>
</dbReference>
<keyword evidence="6" id="KW-0963">Cytoplasm</keyword>
<comment type="cofactor">
    <cofactor evidence="6">
        <name>Fe(2+)</name>
        <dbReference type="ChEBI" id="CHEBI:29033"/>
    </cofactor>
    <text evidence="6">Binds 1 Fe(2+) ion per subunit.</text>
</comment>
<keyword evidence="6" id="KW-0408">Iron</keyword>
<dbReference type="PRINTS" id="PR00789">
    <property type="entry name" value="OSIALOPTASE"/>
</dbReference>
<feature type="domain" description="Gcp-like" evidence="7">
    <location>
        <begin position="30"/>
        <end position="385"/>
    </location>
</feature>
<dbReference type="Proteomes" id="UP000177029">
    <property type="component" value="Unassembled WGS sequence"/>
</dbReference>
<dbReference type="AlphaFoldDB" id="A0A1F8DT78"/>
<feature type="binding site" evidence="6">
    <location>
        <position position="379"/>
    </location>
    <ligand>
        <name>Fe cation</name>
        <dbReference type="ChEBI" id="CHEBI:24875"/>
    </ligand>
</feature>
<feature type="binding site" evidence="6">
    <location>
        <position position="188"/>
    </location>
    <ligand>
        <name>substrate</name>
    </ligand>
</feature>
<reference evidence="8 9" key="1">
    <citation type="journal article" date="2016" name="Nat. Commun.">
        <title>Thousands of microbial genomes shed light on interconnected biogeochemical processes in an aquifer system.</title>
        <authorList>
            <person name="Anantharaman K."/>
            <person name="Brown C.T."/>
            <person name="Hug L.A."/>
            <person name="Sharon I."/>
            <person name="Castelle C.J."/>
            <person name="Probst A.J."/>
            <person name="Thomas B.C."/>
            <person name="Singh A."/>
            <person name="Wilkins M.J."/>
            <person name="Karaoz U."/>
            <person name="Brodie E.L."/>
            <person name="Williams K.H."/>
            <person name="Hubbard S.S."/>
            <person name="Banfield J.F."/>
        </authorList>
    </citation>
    <scope>NUCLEOTIDE SEQUENCE [LARGE SCALE GENOMIC DNA]</scope>
</reference>